<comment type="caution">
    <text evidence="2">The sequence shown here is derived from an EMBL/GenBank/DDBJ whole genome shotgun (WGS) entry which is preliminary data.</text>
</comment>
<proteinExistence type="predicted"/>
<evidence type="ECO:0000256" key="1">
    <source>
        <dbReference type="SAM" id="MobiDB-lite"/>
    </source>
</evidence>
<evidence type="ECO:0000313" key="3">
    <source>
        <dbReference type="Proteomes" id="UP001515480"/>
    </source>
</evidence>
<dbReference type="EMBL" id="JBGBPQ010000001">
    <property type="protein sequence ID" value="KAL1529278.1"/>
    <property type="molecule type" value="Genomic_DNA"/>
</dbReference>
<evidence type="ECO:0000313" key="2">
    <source>
        <dbReference type="EMBL" id="KAL1529278.1"/>
    </source>
</evidence>
<organism evidence="2 3">
    <name type="scientific">Prymnesium parvum</name>
    <name type="common">Toxic golden alga</name>
    <dbReference type="NCBI Taxonomy" id="97485"/>
    <lineage>
        <taxon>Eukaryota</taxon>
        <taxon>Haptista</taxon>
        <taxon>Haptophyta</taxon>
        <taxon>Prymnesiophyceae</taxon>
        <taxon>Prymnesiales</taxon>
        <taxon>Prymnesiaceae</taxon>
        <taxon>Prymnesium</taxon>
    </lineage>
</organism>
<feature type="compositionally biased region" description="Low complexity" evidence="1">
    <location>
        <begin position="62"/>
        <end position="71"/>
    </location>
</feature>
<protein>
    <submittedName>
        <fullName evidence="2">Uncharacterized protein</fullName>
    </submittedName>
</protein>
<feature type="region of interest" description="Disordered" evidence="1">
    <location>
        <begin position="60"/>
        <end position="100"/>
    </location>
</feature>
<keyword evidence="3" id="KW-1185">Reference proteome</keyword>
<sequence length="100" mass="10863">MGEGEATRPVPFSHRLTFTDRASCQCCLSTRLPSIAHSSPPRPTPRNLLVRRARCWMPHAHSSSAVRVQQQRARRTSTLRGVGRGGEEGGGHASAADFDA</sequence>
<accession>A0AB34K406</accession>
<reference evidence="2 3" key="1">
    <citation type="journal article" date="2024" name="Science">
        <title>Giant polyketide synthase enzymes in the biosynthesis of giant marine polyether toxins.</title>
        <authorList>
            <person name="Fallon T.R."/>
            <person name="Shende V.V."/>
            <person name="Wierzbicki I.H."/>
            <person name="Pendleton A.L."/>
            <person name="Watervoot N.F."/>
            <person name="Auber R.P."/>
            <person name="Gonzalez D.J."/>
            <person name="Wisecaver J.H."/>
            <person name="Moore B.S."/>
        </authorList>
    </citation>
    <scope>NUCLEOTIDE SEQUENCE [LARGE SCALE GENOMIC DNA]</scope>
    <source>
        <strain evidence="2 3">12B1</strain>
    </source>
</reference>
<gene>
    <name evidence="2" type="ORF">AB1Y20_000232</name>
</gene>
<dbReference type="AlphaFoldDB" id="A0AB34K406"/>
<dbReference type="Proteomes" id="UP001515480">
    <property type="component" value="Unassembled WGS sequence"/>
</dbReference>
<name>A0AB34K406_PRYPA</name>